<dbReference type="Gene3D" id="3.40.50.150">
    <property type="entry name" value="Vaccinia Virus protein VP39"/>
    <property type="match status" value="1"/>
</dbReference>
<protein>
    <submittedName>
        <fullName evidence="1">Class I SAM-dependent methyltransferase</fullName>
    </submittedName>
</protein>
<name>A0A220UTA6_9GAMM</name>
<dbReference type="GO" id="GO:0008168">
    <property type="term" value="F:methyltransferase activity"/>
    <property type="evidence" value="ECO:0007669"/>
    <property type="project" value="UniProtKB-KW"/>
</dbReference>
<dbReference type="InterPro" id="IPR029063">
    <property type="entry name" value="SAM-dependent_MTases_sf"/>
</dbReference>
<dbReference type="AlphaFoldDB" id="A0A220UTA6"/>
<organism evidence="1 2">
    <name type="scientific">Shewanella bicestrii</name>
    <dbReference type="NCBI Taxonomy" id="2018305"/>
    <lineage>
        <taxon>Bacteria</taxon>
        <taxon>Pseudomonadati</taxon>
        <taxon>Pseudomonadota</taxon>
        <taxon>Gammaproteobacteria</taxon>
        <taxon>Alteromonadales</taxon>
        <taxon>Shewanellaceae</taxon>
        <taxon>Shewanella</taxon>
    </lineage>
</organism>
<accession>A0A220UTA6</accession>
<gene>
    <name evidence="1" type="ORF">CF168_20750</name>
</gene>
<evidence type="ECO:0000313" key="2">
    <source>
        <dbReference type="Proteomes" id="UP000198367"/>
    </source>
</evidence>
<sequence length="212" mass="24552">MRRCSLCHSTQTLLLLQDKKRCFYVCQTCGLTFADANSHLPPAAEKQRYGRSRIAAKQRQLSQFILPLLTQIQLQQKGSLTGLNFGRVLDQTSLATIESAGHTFKQYDPFFAPDHETLKQEYDFICCYRVFEHFQHPSREWSLLTRLLKSGGWLAISTPLLIDLEGFAKWHYKNNLTHVSFYQRQTFEYLASNSDFELLFAAKDLVLMQKTS</sequence>
<keyword evidence="1" id="KW-0808">Transferase</keyword>
<dbReference type="Proteomes" id="UP000198367">
    <property type="component" value="Chromosome"/>
</dbReference>
<dbReference type="EMBL" id="CP022358">
    <property type="protein sequence ID" value="ASK71365.1"/>
    <property type="molecule type" value="Genomic_DNA"/>
</dbReference>
<dbReference type="Pfam" id="PF13489">
    <property type="entry name" value="Methyltransf_23"/>
    <property type="match status" value="1"/>
</dbReference>
<reference evidence="1 2" key="1">
    <citation type="submission" date="2017-07" db="EMBL/GenBank/DDBJ databases">
        <title>Phenotypical and genomic characterization of a clinical isolate of Shewanella bicestrii sp. nov. producing an extended-spectrum beta-lactamase and a new oxacillinase variant.</title>
        <authorList>
            <person name="Jousset A.B."/>
            <person name="Bonnin R.A."/>
            <person name="Girlich D."/>
            <person name="Dabos L."/>
            <person name="Potron A."/>
            <person name="Dortet L."/>
            <person name="Glaser P."/>
            <person name="Naas T."/>
        </authorList>
    </citation>
    <scope>NUCLEOTIDE SEQUENCE [LARGE SCALE GENOMIC DNA]</scope>
    <source>
        <strain evidence="1 2">JAB-1</strain>
    </source>
</reference>
<dbReference type="SUPFAM" id="SSF53335">
    <property type="entry name" value="S-adenosyl-L-methionine-dependent methyltransferases"/>
    <property type="match status" value="1"/>
</dbReference>
<keyword evidence="1" id="KW-0489">Methyltransferase</keyword>
<keyword evidence="2" id="KW-1185">Reference proteome</keyword>
<evidence type="ECO:0000313" key="1">
    <source>
        <dbReference type="EMBL" id="ASK71365.1"/>
    </source>
</evidence>
<dbReference type="KEGG" id="sbj:CF168_20750"/>
<dbReference type="GO" id="GO:0032259">
    <property type="term" value="P:methylation"/>
    <property type="evidence" value="ECO:0007669"/>
    <property type="project" value="UniProtKB-KW"/>
</dbReference>
<dbReference type="RefSeq" id="WP_011718819.1">
    <property type="nucleotide sequence ID" value="NZ_CP022358.1"/>
</dbReference>
<proteinExistence type="predicted"/>